<evidence type="ECO:0000313" key="8">
    <source>
        <dbReference type="Proteomes" id="UP000316806"/>
    </source>
</evidence>
<evidence type="ECO:0000259" key="5">
    <source>
        <dbReference type="Pfam" id="PF00561"/>
    </source>
</evidence>
<feature type="compositionally biased region" description="Pro residues" evidence="4">
    <location>
        <begin position="356"/>
        <end position="368"/>
    </location>
</feature>
<dbReference type="EMBL" id="CP040916">
    <property type="protein sequence ID" value="QDQ15959.1"/>
    <property type="molecule type" value="Genomic_DNA"/>
</dbReference>
<organism evidence="7 8">
    <name type="scientific">Streptomyces spectabilis</name>
    <dbReference type="NCBI Taxonomy" id="68270"/>
    <lineage>
        <taxon>Bacteria</taxon>
        <taxon>Bacillati</taxon>
        <taxon>Actinomycetota</taxon>
        <taxon>Actinomycetes</taxon>
        <taxon>Kitasatosporales</taxon>
        <taxon>Streptomycetaceae</taxon>
        <taxon>Streptomyces</taxon>
    </lineage>
</organism>
<feature type="region of interest" description="Disordered" evidence="4">
    <location>
        <begin position="353"/>
        <end position="372"/>
    </location>
</feature>
<accession>A0A516RJY6</accession>
<dbReference type="PANTHER" id="PTHR43248">
    <property type="entry name" value="2-SUCCINYL-6-HYDROXY-2,4-CYCLOHEXADIENE-1-CARBOXYLATE SYNTHASE"/>
    <property type="match status" value="1"/>
</dbReference>
<reference evidence="7 8" key="1">
    <citation type="journal article" date="2019" name="J. Ind. Microbiol. Biotechnol.">
        <title>The complete genomic sequence of Streptomyces spectabilis NRRL-2792 and identification of secondary metabolite biosynthetic gene clusters.</title>
        <authorList>
            <person name="Sinha A."/>
            <person name="Phillips-Salemka S."/>
            <person name="Niraula T.A."/>
            <person name="Short K.A."/>
            <person name="Niraula N.P."/>
        </authorList>
    </citation>
    <scope>NUCLEOTIDE SEQUENCE [LARGE SCALE GENOMIC DNA]</scope>
    <source>
        <strain evidence="7 8">NRRL 2792</strain>
    </source>
</reference>
<dbReference type="Pfam" id="PF00561">
    <property type="entry name" value="Abhydrolase_1"/>
    <property type="match status" value="1"/>
</dbReference>
<dbReference type="InterPro" id="IPR000073">
    <property type="entry name" value="AB_hydrolase_1"/>
</dbReference>
<dbReference type="InterPro" id="IPR013595">
    <property type="entry name" value="Pept_S33_TAP-like_C"/>
</dbReference>
<dbReference type="Gene3D" id="3.40.50.1820">
    <property type="entry name" value="alpha/beta hydrolase"/>
    <property type="match status" value="1"/>
</dbReference>
<evidence type="ECO:0000259" key="6">
    <source>
        <dbReference type="Pfam" id="PF08386"/>
    </source>
</evidence>
<sequence length="527" mass="57264">MARPARRRHLVQRRHLAPLLALGVTAALVPQLALQSVSAAAPAAEPTARQLAPFTGQKPTWKPCAADLPATLQCATLKVPLDYRRPGGERIDIAISRARTSVPGKRRGIMAFNPGGPGGPGLDFPDMAAKELPKQVTERYDLIGFDPRGVGESTPVTCGLGGTDLTFPRPNRSRREFDANTAWSKKVARACRVRAGGLLPHITTRNTARDMDVMRAALGEKKLSYYGLSYGSALGAAYMQLFPGRADRFVVDSAIDSRRMWRGMYRVWAPSSERAFERWAKWTAERASVYHLGGSPEQVRGAFWSLVKHAEREPVELSGAKYDGAGIRDLMRAQFVKPRQSAELVVKLKQAASGQPVPPGPAAPPAAPPGDNAAVSQWAVVCADGSDWPRDVETYRRDVARDSARYPLYGDFVSGISPCAYWPKATETAGPVSNRVPALIVQNEWDPQTPLSSARSLHRDLKGSRLVTVRGGEGHSVRFYTATRNACADRQVDAYLITGELPREDVTCRAAPDTRKRSAAAPLGLGT</sequence>
<keyword evidence="3 7" id="KW-0378">Hydrolase</keyword>
<comment type="similarity">
    <text evidence="1">Belongs to the peptidase S33 family.</text>
</comment>
<dbReference type="RefSeq" id="WP_144323159.1">
    <property type="nucleotide sequence ID" value="NZ_CP040916.1"/>
</dbReference>
<keyword evidence="2" id="KW-0732">Signal</keyword>
<gene>
    <name evidence="7" type="ORF">FH965_39925</name>
</gene>
<feature type="domain" description="AB hydrolase-1" evidence="5">
    <location>
        <begin position="112"/>
        <end position="284"/>
    </location>
</feature>
<dbReference type="Proteomes" id="UP000316806">
    <property type="component" value="Chromosome"/>
</dbReference>
<feature type="domain" description="Peptidase S33 tripeptidyl aminopeptidase-like C-terminal" evidence="6">
    <location>
        <begin position="411"/>
        <end position="508"/>
    </location>
</feature>
<dbReference type="InterPro" id="IPR029058">
    <property type="entry name" value="AB_hydrolase_fold"/>
</dbReference>
<evidence type="ECO:0000256" key="2">
    <source>
        <dbReference type="ARBA" id="ARBA00022729"/>
    </source>
</evidence>
<protein>
    <submittedName>
        <fullName evidence="7">Alpha/beta hydrolase</fullName>
    </submittedName>
</protein>
<dbReference type="PANTHER" id="PTHR43248:SF29">
    <property type="entry name" value="TRIPEPTIDYL AMINOPEPTIDASE"/>
    <property type="match status" value="1"/>
</dbReference>
<dbReference type="SUPFAM" id="SSF53474">
    <property type="entry name" value="alpha/beta-Hydrolases"/>
    <property type="match status" value="1"/>
</dbReference>
<dbReference type="AlphaFoldDB" id="A0A516RJY6"/>
<dbReference type="ESTHER" id="strst-a0a516rjy6">
    <property type="family name" value="Tiancimycin-TnmK-Tripeptidase-HIP"/>
</dbReference>
<dbReference type="GO" id="GO:0016787">
    <property type="term" value="F:hydrolase activity"/>
    <property type="evidence" value="ECO:0007669"/>
    <property type="project" value="UniProtKB-KW"/>
</dbReference>
<evidence type="ECO:0000256" key="3">
    <source>
        <dbReference type="ARBA" id="ARBA00022801"/>
    </source>
</evidence>
<proteinExistence type="inferred from homology"/>
<evidence type="ECO:0000256" key="1">
    <source>
        <dbReference type="ARBA" id="ARBA00010088"/>
    </source>
</evidence>
<dbReference type="Pfam" id="PF08386">
    <property type="entry name" value="Abhydrolase_4"/>
    <property type="match status" value="1"/>
</dbReference>
<dbReference type="InterPro" id="IPR051601">
    <property type="entry name" value="Serine_prot/Carboxylest_S33"/>
</dbReference>
<evidence type="ECO:0000313" key="7">
    <source>
        <dbReference type="EMBL" id="QDQ15959.1"/>
    </source>
</evidence>
<evidence type="ECO:0000256" key="4">
    <source>
        <dbReference type="SAM" id="MobiDB-lite"/>
    </source>
</evidence>
<name>A0A516RJY6_STRST</name>